<gene>
    <name evidence="1" type="ORF">NTE_02091</name>
</gene>
<protein>
    <submittedName>
        <fullName evidence="1">Uncharacterized protein</fullName>
    </submittedName>
</protein>
<dbReference type="KEGG" id="nev:NTE_02091"/>
<keyword evidence="2" id="KW-1185">Reference proteome</keyword>
<dbReference type="Proteomes" id="UP000028194">
    <property type="component" value="Chromosome"/>
</dbReference>
<sequence length="95" mass="10899">MTSLTEVAMTATLEHVQSHGIMTPDEAAFCDYLNASLQSRNLDAHFNYVRHKKSGGFDFDLEENIQDERYLDVFDGLTMSGWLRFQSERSIAFTE</sequence>
<dbReference type="STRING" id="1459636.NTE_02091"/>
<dbReference type="HOGENOM" id="CLU_2433972_0_0_2"/>
<evidence type="ECO:0000313" key="2">
    <source>
        <dbReference type="Proteomes" id="UP000028194"/>
    </source>
</evidence>
<evidence type="ECO:0000313" key="1">
    <source>
        <dbReference type="EMBL" id="AIF84147.1"/>
    </source>
</evidence>
<reference evidence="1 2" key="1">
    <citation type="journal article" date="2014" name="PLoS ONE">
        <title>Genome Sequence of Candidatus Nitrososphaera evergladensis from Group I.1b Enriched from Everglades Soil Reveals Novel Genomic Features of the Ammonia-Oxidizing Archaea.</title>
        <authorList>
            <person name="Zhalnina K.V."/>
            <person name="Dias R."/>
            <person name="Leonard M.T."/>
            <person name="Dorr de Quadros P."/>
            <person name="Camargo F.A."/>
            <person name="Drew J.C."/>
            <person name="Farmerie W.G."/>
            <person name="Daroub S.H."/>
            <person name="Triplett E.W."/>
        </authorList>
    </citation>
    <scope>NUCLEOTIDE SEQUENCE [LARGE SCALE GENOMIC DNA]</scope>
    <source>
        <strain evidence="1 2">SR1</strain>
    </source>
</reference>
<dbReference type="EMBL" id="CP007174">
    <property type="protein sequence ID" value="AIF84147.1"/>
    <property type="molecule type" value="Genomic_DNA"/>
</dbReference>
<proteinExistence type="predicted"/>
<name>A0A075MTQ1_9ARCH</name>
<dbReference type="AlphaFoldDB" id="A0A075MTQ1"/>
<organism evidence="1 2">
    <name type="scientific">Candidatus Nitrososphaera evergladensis SR1</name>
    <dbReference type="NCBI Taxonomy" id="1459636"/>
    <lineage>
        <taxon>Archaea</taxon>
        <taxon>Nitrososphaerota</taxon>
        <taxon>Nitrososphaeria</taxon>
        <taxon>Nitrososphaerales</taxon>
        <taxon>Nitrososphaeraceae</taxon>
        <taxon>Nitrososphaera</taxon>
    </lineage>
</organism>
<accession>A0A075MTQ1</accession>